<gene>
    <name evidence="4" type="ORF">PtA15_12A50</name>
</gene>
<evidence type="ECO:0000256" key="1">
    <source>
        <dbReference type="ARBA" id="ARBA00005519"/>
    </source>
</evidence>
<dbReference type="EMBL" id="CP110432">
    <property type="protein sequence ID" value="WAQ90065.1"/>
    <property type="molecule type" value="Genomic_DNA"/>
</dbReference>
<dbReference type="InterPro" id="IPR013319">
    <property type="entry name" value="GH11/12"/>
</dbReference>
<evidence type="ECO:0000256" key="2">
    <source>
        <dbReference type="RuleBase" id="RU361163"/>
    </source>
</evidence>
<keyword evidence="2" id="KW-0326">Glycosidase</keyword>
<dbReference type="Gene3D" id="2.60.120.180">
    <property type="match status" value="1"/>
</dbReference>
<comment type="similarity">
    <text evidence="1 2">Belongs to the glycosyl hydrolase 12 (cellulase H) family.</text>
</comment>
<keyword evidence="2" id="KW-0624">Polysaccharide degradation</keyword>
<reference evidence="4" key="1">
    <citation type="submission" date="2022-10" db="EMBL/GenBank/DDBJ databases">
        <title>Puccinia triticina Genome sequencing and assembly.</title>
        <authorList>
            <person name="Li C."/>
        </authorList>
    </citation>
    <scope>NUCLEOTIDE SEQUENCE</scope>
    <source>
        <strain evidence="4">Pt15</strain>
    </source>
</reference>
<evidence type="ECO:0000313" key="4">
    <source>
        <dbReference type="EMBL" id="WAQ90065.1"/>
    </source>
</evidence>
<dbReference type="Proteomes" id="UP001164743">
    <property type="component" value="Chromosome 12A"/>
</dbReference>
<organism evidence="4 5">
    <name type="scientific">Puccinia triticina</name>
    <dbReference type="NCBI Taxonomy" id="208348"/>
    <lineage>
        <taxon>Eukaryota</taxon>
        <taxon>Fungi</taxon>
        <taxon>Dikarya</taxon>
        <taxon>Basidiomycota</taxon>
        <taxon>Pucciniomycotina</taxon>
        <taxon>Pucciniomycetes</taxon>
        <taxon>Pucciniales</taxon>
        <taxon>Pucciniaceae</taxon>
        <taxon>Puccinia</taxon>
    </lineage>
</organism>
<evidence type="ECO:0000313" key="5">
    <source>
        <dbReference type="Proteomes" id="UP001164743"/>
    </source>
</evidence>
<keyword evidence="2" id="KW-0119">Carbohydrate metabolism</keyword>
<dbReference type="SUPFAM" id="SSF49899">
    <property type="entry name" value="Concanavalin A-like lectins/glucanases"/>
    <property type="match status" value="1"/>
</dbReference>
<accession>A0ABY7D236</accession>
<keyword evidence="3" id="KW-0732">Signal</keyword>
<dbReference type="PANTHER" id="PTHR34002">
    <property type="entry name" value="BLR1656 PROTEIN"/>
    <property type="match status" value="1"/>
</dbReference>
<dbReference type="InterPro" id="IPR002594">
    <property type="entry name" value="GH12"/>
</dbReference>
<keyword evidence="2" id="KW-0378">Hydrolase</keyword>
<proteinExistence type="inferred from homology"/>
<evidence type="ECO:0008006" key="6">
    <source>
        <dbReference type="Google" id="ProtNLM"/>
    </source>
</evidence>
<evidence type="ECO:0000256" key="3">
    <source>
        <dbReference type="SAM" id="SignalP"/>
    </source>
</evidence>
<sequence length="301" mass="32997">MKQTLFVQLAISFLRLVSVKCPPPAGKASTTQSPGTDLSDGRNSVMQTMGAAQPSNCQGQKMTWTKSNPGSSWGKLQLAQNLNLYQNVWRQNIVTESGKSEITCNTFNGGILSWDTKFSMPCKTEHNNMVKTYTNVAWAGQETIQVKNLKAFKSAWKWKLMDPSPDLVADVSYDIFFSKDPNCRTQDCASREAMVWLGAIGGAMPADDSPANGNPKPIITVGRKYEFQVFQGTVVVPVISIIPAEKGRSFTSFEADFKGILSQLTAFGLSPDEYIVSVGAGIEIFKGSGTLQTRKYSLELY</sequence>
<dbReference type="RefSeq" id="XP_053025620.1">
    <property type="nucleotide sequence ID" value="XM_053162126.1"/>
</dbReference>
<dbReference type="GeneID" id="77803010"/>
<dbReference type="InterPro" id="IPR013320">
    <property type="entry name" value="ConA-like_dom_sf"/>
</dbReference>
<feature type="signal peptide" evidence="3">
    <location>
        <begin position="1"/>
        <end position="19"/>
    </location>
</feature>
<feature type="chain" id="PRO_5045347193" description="Xyloglucan-specific endo-beta-1,4-glucanase A" evidence="3">
    <location>
        <begin position="20"/>
        <end position="301"/>
    </location>
</feature>
<name>A0ABY7D236_9BASI</name>
<dbReference type="PANTHER" id="PTHR34002:SF9">
    <property type="entry name" value="XYLOGLUCAN-SPECIFIC ENDO-BETA-1,4-GLUCANASE A"/>
    <property type="match status" value="1"/>
</dbReference>
<dbReference type="Pfam" id="PF01670">
    <property type="entry name" value="Glyco_hydro_12"/>
    <property type="match status" value="1"/>
</dbReference>
<keyword evidence="5" id="KW-1185">Reference proteome</keyword>
<protein>
    <recommendedName>
        <fullName evidence="6">Xyloglucan-specific endo-beta-1,4-glucanase A</fullName>
    </recommendedName>
</protein>